<evidence type="ECO:0000256" key="1">
    <source>
        <dbReference type="SAM" id="Coils"/>
    </source>
</evidence>
<proteinExistence type="predicted"/>
<sequence>MDLEFEKICVVDGSPNTVLLCPRQFYKVEREKTNKPHDALSPKQGFSDIRFRRYSRASCKRSQSKSTVPEGNKVLKRGSVYQSSQEVTMKDLGDVGDRRKIEFPQGSVNALSIGVVNSLCDSDEDSSSVEHRSSAMSLNSESSTSVTSTSVTSKPCTSKEFFSSSRQPILKREVSLNSFLKISLKSEDGKNQSAKYAERKEVEASMCNNDPTFSLPRDDSGLKKRDTGSVMQKSLSARPVLPYTHPRLESNCSTPGTLFSGLSPTRETSEPLPELKSQRSPLGSVDEHIPIAKVSIKRNKRLHRSLLPDFSKTSWNTCESQIVKEYSKPPLPCSPAHLHGHLKFKNRHGMPYFEFLVKSPEDKIIAKTWKVGNALNWLYTFHTSQNKSRAISPNWGIKESNKESAMVGQMQVSCLLRSDLNDAGALENSTVTEFVLYDIKQARKDIAAKKDSFSSLEAAKPLTSVKTNLAGGTCKLHETSDLRKYSDQPKNVFNGGHSPWEPADLHPNNEIAAIVIQVPLEKRESLKEKRRNQKSNQSYINLHDFEGLDQRTNCLSQTKVNVVTSSGNHGLPTAECPGPSRLLDRWKSGGGCDCGGWDMGCPLVTFDNSNRCPEDHSPINNQQPWKLYIQGGKEKSPAFRMTGTKEGEYEVDFHAQLSTLQAFSICVSILHSTEATDAAKQSRDDKFQQCDSLSGLLDEDIKYIFENVQDEKKKAPASFVLNPPFSPIARGFKKVDPDRWEFANEWFLRGQTQILKNIARKRHGKSGLNKDDDDEEDEDLVTEIARLKLEQKELDLEVEGMTKRLEATERRPQQMMAFLYKVVEDPEIISRMMLDKDRTRRIGEKKRRLMTVSSSSNSSHSSLEMMATTSFKSEEEVTVGSLSSEGNFDGHCSSSETKVPAWLMSQTGRVMETQAVVAQGGYDGGGYSVVCPHVDGGGGGDDMSFFAGNSSPLPYPFSLLGGEF</sequence>
<name>A0A166E055_DAUCS</name>
<feature type="compositionally biased region" description="Low complexity" evidence="2">
    <location>
        <begin position="142"/>
        <end position="153"/>
    </location>
</feature>
<feature type="compositionally biased region" description="Basic and acidic residues" evidence="2">
    <location>
        <begin position="216"/>
        <end position="227"/>
    </location>
</feature>
<feature type="coiled-coil region" evidence="1">
    <location>
        <begin position="784"/>
        <end position="811"/>
    </location>
</feature>
<dbReference type="Gramene" id="KZN05904">
    <property type="protein sequence ID" value="KZN05904"/>
    <property type="gene ID" value="DCAR_006741"/>
</dbReference>
<dbReference type="EMBL" id="LNRQ01000002">
    <property type="protein sequence ID" value="KZN05904.1"/>
    <property type="molecule type" value="Genomic_DNA"/>
</dbReference>
<feature type="region of interest" description="Disordered" evidence="2">
    <location>
        <begin position="254"/>
        <end position="283"/>
    </location>
</feature>
<accession>A0A166E055</accession>
<keyword evidence="1" id="KW-0175">Coiled coil</keyword>
<dbReference type="SMR" id="A0A166E055"/>
<dbReference type="InterPro" id="IPR021916">
    <property type="entry name" value="DUF3527"/>
</dbReference>
<comment type="caution">
    <text evidence="3">The sequence shown here is derived from an EMBL/GenBank/DDBJ whole genome shotgun (WGS) entry which is preliminary data.</text>
</comment>
<gene>
    <name evidence="3" type="ORF">DCAR_006741</name>
</gene>
<dbReference type="STRING" id="79200.A0A166E055"/>
<organism evidence="3">
    <name type="scientific">Daucus carota subsp. sativus</name>
    <name type="common">Carrot</name>
    <dbReference type="NCBI Taxonomy" id="79200"/>
    <lineage>
        <taxon>Eukaryota</taxon>
        <taxon>Viridiplantae</taxon>
        <taxon>Streptophyta</taxon>
        <taxon>Embryophyta</taxon>
        <taxon>Tracheophyta</taxon>
        <taxon>Spermatophyta</taxon>
        <taxon>Magnoliopsida</taxon>
        <taxon>eudicotyledons</taxon>
        <taxon>Gunneridae</taxon>
        <taxon>Pentapetalae</taxon>
        <taxon>asterids</taxon>
        <taxon>campanulids</taxon>
        <taxon>Apiales</taxon>
        <taxon>Apiaceae</taxon>
        <taxon>Apioideae</taxon>
        <taxon>Scandiceae</taxon>
        <taxon>Daucinae</taxon>
        <taxon>Daucus</taxon>
        <taxon>Daucus sect. Daucus</taxon>
    </lineage>
</organism>
<dbReference type="PANTHER" id="PTHR31390">
    <property type="entry name" value="EXPRESSED PROTEIN"/>
    <property type="match status" value="1"/>
</dbReference>
<protein>
    <submittedName>
        <fullName evidence="3">Uncharacterized protein</fullName>
    </submittedName>
</protein>
<feature type="region of interest" description="Disordered" evidence="2">
    <location>
        <begin position="124"/>
        <end position="158"/>
    </location>
</feature>
<evidence type="ECO:0000313" key="3">
    <source>
        <dbReference type="EMBL" id="KZN05904.1"/>
    </source>
</evidence>
<reference evidence="3" key="1">
    <citation type="journal article" date="2016" name="Nat. Genet.">
        <title>A high-quality carrot genome assembly provides new insights into carotenoid accumulation and asterid genome evolution.</title>
        <authorList>
            <person name="Iorizzo M."/>
            <person name="Ellison S."/>
            <person name="Senalik D."/>
            <person name="Zeng P."/>
            <person name="Satapoomin P."/>
            <person name="Huang J."/>
            <person name="Bowman M."/>
            <person name="Iovene M."/>
            <person name="Sanseverino W."/>
            <person name="Cavagnaro P."/>
            <person name="Yildiz M."/>
            <person name="Macko-Podgorni A."/>
            <person name="Moranska E."/>
            <person name="Grzebelus E."/>
            <person name="Grzebelus D."/>
            <person name="Ashrafi H."/>
            <person name="Zheng Z."/>
            <person name="Cheng S."/>
            <person name="Spooner D."/>
            <person name="Van Deynze A."/>
            <person name="Simon P."/>
        </authorList>
    </citation>
    <scope>NUCLEOTIDE SEQUENCE [LARGE SCALE GENOMIC DNA]</scope>
    <source>
        <tissue evidence="3">Leaf</tissue>
    </source>
</reference>
<feature type="compositionally biased region" description="Polar residues" evidence="2">
    <location>
        <begin position="254"/>
        <end position="266"/>
    </location>
</feature>
<feature type="region of interest" description="Disordered" evidence="2">
    <location>
        <begin position="207"/>
        <end position="233"/>
    </location>
</feature>
<dbReference type="PANTHER" id="PTHR31390:SF0">
    <property type="entry name" value="DOMAIN PROTEIN, PUTATIVE (DUF3527)-RELATED"/>
    <property type="match status" value="1"/>
</dbReference>
<dbReference type="AlphaFoldDB" id="A0A166E055"/>
<dbReference type="Pfam" id="PF12043">
    <property type="entry name" value="DUF3527"/>
    <property type="match status" value="1"/>
</dbReference>
<evidence type="ECO:0000256" key="2">
    <source>
        <dbReference type="SAM" id="MobiDB-lite"/>
    </source>
</evidence>